<feature type="compositionally biased region" description="Low complexity" evidence="7">
    <location>
        <begin position="759"/>
        <end position="779"/>
    </location>
</feature>
<dbReference type="PANTHER" id="PTHR11042">
    <property type="entry name" value="EUKARYOTIC TRANSLATION INITIATION FACTOR 2-ALPHA KINASE EIF2-ALPHA KINASE -RELATED"/>
    <property type="match status" value="1"/>
</dbReference>
<evidence type="ECO:0000256" key="3">
    <source>
        <dbReference type="ARBA" id="ARBA00022777"/>
    </source>
</evidence>
<dbReference type="EMBL" id="KV700129">
    <property type="protein sequence ID" value="OCF32648.1"/>
    <property type="molecule type" value="Genomic_DNA"/>
</dbReference>
<dbReference type="PROSITE" id="PS00108">
    <property type="entry name" value="PROTEIN_KINASE_ST"/>
    <property type="match status" value="1"/>
</dbReference>
<dbReference type="InterPro" id="IPR000719">
    <property type="entry name" value="Prot_kinase_dom"/>
</dbReference>
<dbReference type="GO" id="GO:0005524">
    <property type="term" value="F:ATP binding"/>
    <property type="evidence" value="ECO:0007669"/>
    <property type="project" value="UniProtKB-UniRule"/>
</dbReference>
<keyword evidence="2 6" id="KW-0547">Nucleotide-binding</keyword>
<feature type="compositionally biased region" description="Polar residues" evidence="7">
    <location>
        <begin position="138"/>
        <end position="158"/>
    </location>
</feature>
<dbReference type="GO" id="GO:0005634">
    <property type="term" value="C:nucleus"/>
    <property type="evidence" value="ECO:0007669"/>
    <property type="project" value="TreeGrafter"/>
</dbReference>
<dbReference type="InterPro" id="IPR017441">
    <property type="entry name" value="Protein_kinase_ATP_BS"/>
</dbReference>
<keyword evidence="1" id="KW-0808">Transferase</keyword>
<dbReference type="SUPFAM" id="SSF56112">
    <property type="entry name" value="Protein kinase-like (PK-like)"/>
    <property type="match status" value="1"/>
</dbReference>
<feature type="compositionally biased region" description="Gly residues" evidence="7">
    <location>
        <begin position="81"/>
        <end position="94"/>
    </location>
</feature>
<feature type="compositionally biased region" description="Polar residues" evidence="7">
    <location>
        <begin position="419"/>
        <end position="446"/>
    </location>
</feature>
<organism evidence="9 10">
    <name type="scientific">Kwoniella heveanensis BCC8398</name>
    <dbReference type="NCBI Taxonomy" id="1296120"/>
    <lineage>
        <taxon>Eukaryota</taxon>
        <taxon>Fungi</taxon>
        <taxon>Dikarya</taxon>
        <taxon>Basidiomycota</taxon>
        <taxon>Agaricomycotina</taxon>
        <taxon>Tremellomycetes</taxon>
        <taxon>Tremellales</taxon>
        <taxon>Cryptococcaceae</taxon>
        <taxon>Kwoniella</taxon>
    </lineage>
</organism>
<feature type="compositionally biased region" description="Basic and acidic residues" evidence="7">
    <location>
        <begin position="275"/>
        <end position="289"/>
    </location>
</feature>
<feature type="region of interest" description="Disordered" evidence="7">
    <location>
        <begin position="604"/>
        <end position="641"/>
    </location>
</feature>
<evidence type="ECO:0000256" key="1">
    <source>
        <dbReference type="ARBA" id="ARBA00022679"/>
    </source>
</evidence>
<gene>
    <name evidence="9" type="ORF">I316_05569</name>
</gene>
<proteinExistence type="inferred from homology"/>
<feature type="compositionally biased region" description="Polar residues" evidence="7">
    <location>
        <begin position="396"/>
        <end position="410"/>
    </location>
</feature>
<feature type="region of interest" description="Disordered" evidence="7">
    <location>
        <begin position="1266"/>
        <end position="1289"/>
    </location>
</feature>
<dbReference type="Gene3D" id="1.10.510.10">
    <property type="entry name" value="Transferase(Phosphotransferase) domain 1"/>
    <property type="match status" value="1"/>
</dbReference>
<accession>A0A1B9GNP5</accession>
<feature type="compositionally biased region" description="Acidic residues" evidence="7">
    <location>
        <begin position="476"/>
        <end position="488"/>
    </location>
</feature>
<protein>
    <submittedName>
        <fullName evidence="9">WEE protein kinase</fullName>
    </submittedName>
</protein>
<feature type="compositionally biased region" description="Polar residues" evidence="7">
    <location>
        <begin position="1268"/>
        <end position="1278"/>
    </location>
</feature>
<feature type="region of interest" description="Disordered" evidence="7">
    <location>
        <begin position="1"/>
        <end position="124"/>
    </location>
</feature>
<feature type="region of interest" description="Disordered" evidence="7">
    <location>
        <begin position="553"/>
        <end position="578"/>
    </location>
</feature>
<dbReference type="Proteomes" id="UP000092666">
    <property type="component" value="Unassembled WGS sequence"/>
</dbReference>
<dbReference type="Pfam" id="PF00069">
    <property type="entry name" value="Pkinase"/>
    <property type="match status" value="1"/>
</dbReference>
<keyword evidence="10" id="KW-1185">Reference proteome</keyword>
<feature type="region of interest" description="Disordered" evidence="7">
    <location>
        <begin position="268"/>
        <end position="318"/>
    </location>
</feature>
<dbReference type="PANTHER" id="PTHR11042:SF189">
    <property type="entry name" value="PROTEIN KINASE DOMAIN-CONTAINING PROTEIN"/>
    <property type="match status" value="1"/>
</dbReference>
<evidence type="ECO:0000256" key="7">
    <source>
        <dbReference type="SAM" id="MobiDB-lite"/>
    </source>
</evidence>
<dbReference type="InterPro" id="IPR011009">
    <property type="entry name" value="Kinase-like_dom_sf"/>
</dbReference>
<feature type="region of interest" description="Disordered" evidence="7">
    <location>
        <begin position="863"/>
        <end position="882"/>
    </location>
</feature>
<dbReference type="InterPro" id="IPR050339">
    <property type="entry name" value="CC_SR_Kinase"/>
</dbReference>
<feature type="region of interest" description="Disordered" evidence="7">
    <location>
        <begin position="338"/>
        <end position="524"/>
    </location>
</feature>
<evidence type="ECO:0000256" key="4">
    <source>
        <dbReference type="ARBA" id="ARBA00022840"/>
    </source>
</evidence>
<evidence type="ECO:0000313" key="10">
    <source>
        <dbReference type="Proteomes" id="UP000092666"/>
    </source>
</evidence>
<dbReference type="STRING" id="1296120.A0A1B9GNP5"/>
<feature type="compositionally biased region" description="Polar residues" evidence="7">
    <location>
        <begin position="294"/>
        <end position="312"/>
    </location>
</feature>
<feature type="region of interest" description="Disordered" evidence="7">
    <location>
        <begin position="759"/>
        <end position="847"/>
    </location>
</feature>
<evidence type="ECO:0000256" key="5">
    <source>
        <dbReference type="ARBA" id="ARBA00037982"/>
    </source>
</evidence>
<evidence type="ECO:0000256" key="2">
    <source>
        <dbReference type="ARBA" id="ARBA00022741"/>
    </source>
</evidence>
<feature type="domain" description="Protein kinase" evidence="8">
    <location>
        <begin position="971"/>
        <end position="1327"/>
    </location>
</feature>
<evidence type="ECO:0000259" key="8">
    <source>
        <dbReference type="PROSITE" id="PS50011"/>
    </source>
</evidence>
<reference evidence="10" key="2">
    <citation type="submission" date="2013-12" db="EMBL/GenBank/DDBJ databases">
        <title>Evolution of pathogenesis and genome organization in the Tremellales.</title>
        <authorList>
            <person name="Cuomo C."/>
            <person name="Litvintseva A."/>
            <person name="Heitman J."/>
            <person name="Chen Y."/>
            <person name="Sun S."/>
            <person name="Springer D."/>
            <person name="Dromer F."/>
            <person name="Young S."/>
            <person name="Zeng Q."/>
            <person name="Chapman S."/>
            <person name="Gujja S."/>
            <person name="Saif S."/>
            <person name="Birren B."/>
        </authorList>
    </citation>
    <scope>NUCLEOTIDE SEQUENCE [LARGE SCALE GENOMIC DNA]</scope>
    <source>
        <strain evidence="10">BCC8398</strain>
    </source>
</reference>
<dbReference type="Gene3D" id="3.30.200.20">
    <property type="entry name" value="Phosphorylase Kinase, domain 1"/>
    <property type="match status" value="1"/>
</dbReference>
<dbReference type="PROSITE" id="PS50011">
    <property type="entry name" value="PROTEIN_KINASE_DOM"/>
    <property type="match status" value="1"/>
</dbReference>
<feature type="region of interest" description="Disordered" evidence="7">
    <location>
        <begin position="138"/>
        <end position="215"/>
    </location>
</feature>
<dbReference type="InterPro" id="IPR008271">
    <property type="entry name" value="Ser/Thr_kinase_AS"/>
</dbReference>
<name>A0A1B9GNP5_9TREE</name>
<comment type="similarity">
    <text evidence="5">Belongs to the protein kinase superfamily. Ser/Thr protein kinase family. GCN2 subfamily.</text>
</comment>
<keyword evidence="3 9" id="KW-0418">Kinase</keyword>
<feature type="binding site" evidence="6">
    <location>
        <position position="1000"/>
    </location>
    <ligand>
        <name>ATP</name>
        <dbReference type="ChEBI" id="CHEBI:30616"/>
    </ligand>
</feature>
<dbReference type="GO" id="GO:0005737">
    <property type="term" value="C:cytoplasm"/>
    <property type="evidence" value="ECO:0007669"/>
    <property type="project" value="TreeGrafter"/>
</dbReference>
<keyword evidence="4 6" id="KW-0067">ATP-binding</keyword>
<feature type="compositionally biased region" description="Low complexity" evidence="7">
    <location>
        <begin position="12"/>
        <end position="54"/>
    </location>
</feature>
<dbReference type="OrthoDB" id="5337378at2759"/>
<evidence type="ECO:0000256" key="6">
    <source>
        <dbReference type="PROSITE-ProRule" id="PRU10141"/>
    </source>
</evidence>
<evidence type="ECO:0000313" key="9">
    <source>
        <dbReference type="EMBL" id="OCF32648.1"/>
    </source>
</evidence>
<dbReference type="PROSITE" id="PS00107">
    <property type="entry name" value="PROTEIN_KINASE_ATP"/>
    <property type="match status" value="1"/>
</dbReference>
<dbReference type="SMART" id="SM00220">
    <property type="entry name" value="S_TKc"/>
    <property type="match status" value="1"/>
</dbReference>
<reference evidence="9 10" key="1">
    <citation type="submission" date="2013-07" db="EMBL/GenBank/DDBJ databases">
        <title>The Genome Sequence of Cryptococcus heveanensis BCC8398.</title>
        <authorList>
            <consortium name="The Broad Institute Genome Sequencing Platform"/>
            <person name="Cuomo C."/>
            <person name="Litvintseva A."/>
            <person name="Chen Y."/>
            <person name="Heitman J."/>
            <person name="Sun S."/>
            <person name="Springer D."/>
            <person name="Dromer F."/>
            <person name="Young S.K."/>
            <person name="Zeng Q."/>
            <person name="Gargeya S."/>
            <person name="Fitzgerald M."/>
            <person name="Abouelleil A."/>
            <person name="Alvarado L."/>
            <person name="Berlin A.M."/>
            <person name="Chapman S.B."/>
            <person name="Dewar J."/>
            <person name="Goldberg J."/>
            <person name="Griggs A."/>
            <person name="Gujja S."/>
            <person name="Hansen M."/>
            <person name="Howarth C."/>
            <person name="Imamovic A."/>
            <person name="Larimer J."/>
            <person name="McCowan C."/>
            <person name="Murphy C."/>
            <person name="Pearson M."/>
            <person name="Priest M."/>
            <person name="Roberts A."/>
            <person name="Saif S."/>
            <person name="Shea T."/>
            <person name="Sykes S."/>
            <person name="Wortman J."/>
            <person name="Nusbaum C."/>
            <person name="Birren B."/>
        </authorList>
    </citation>
    <scope>NUCLEOTIDE SEQUENCE [LARGE SCALE GENOMIC DNA]</scope>
    <source>
        <strain evidence="9 10">BCC8398</strain>
    </source>
</reference>
<sequence length="1352" mass="144111">MNATSTLPPGMSTPGASSSLSSHTPSPHQSYPYPYQSTSTSYNSSRPSTSSLPRSYKRAKNTPSPNSPVRSGLPTSFGSSLGSGVGSSGEGGGVASSTKSRTRANVARRLVEASPQHWKFEGRRREMSVPLLSQELSHFSLSRSSPPEMLSQQHSSQTPPMPTETPLDPSSRPSRTPRSKSHFGPERTPFTAGLPKDHTYPSTAPLPHLSSFLGSPFSSKTARGRYVYHNTNYSPSVEAASAAKGVMTEQLNSSQGQGTFDQQDLEWLESNDGLPRLRRDGALDEDRPLPEGLPQSSCRIRRGTNGSTSSMDELSGSGASTASLLSLARNSIEHQSRPNIITAWDEEPSYTGTEEHEHPTPSRQLFSKPPPEHGLHISKKFGRACTLPKPDDSRTSDLQSPLPRSQNARLLNSFILPDSTPTIDSKISKNLATAPSTEKTGRSPLSTFLPRLLSSKKKTSSMREQVMQRVGSGQEAAEDEDSMTDTEESSSRTGTLRGRCKSGPNRPKLSNSWNPMEGGDHEPSAGLGIGLGIRRGPLESLIRGSADKSVDLARSLSSDSSGDIDVSPSRPLSTKGSTTMFVKPSMPFSPTSSALANQSKSAFHVRRKSTTTNTLHKPFVPGVGAGTTSPISHAGRPPKARPLLRRGITAPAETPYNAAFLSADAAFHTPTAVLFGDVKPSPAAFASTGLVKKKSSIHGVEIPKFGAGIDSEPIGERKRDRAAAQHGMSRTIDPPSPVSPIKTMKLTRPSLNTCFTGTTSVSTSTNGSNSNSTSTTNSNAAYIQNAQRTRGLRRKGSQMFTASGSIGSIDMLRSDSNRSARGGASPATPTKPGLQLTPIGLGITTPSPTSHHVMYPFASSSALLSTPPHSDPPAPDSVEPSSVERYRGLPARVRQISNSHMAGIRGPIARASNPMLAASFKASIHVVPETPGPGQSPAMSKDDGDNGVFGIGSARYGHVKRGATTRLDKDFTVIETLGSGAFSQVLKVREKASGRLYAVKAGKPYTGAKNRLRQLEEVSILRQLSLNPHPNVVEYVDSWETHSRLYIRTALAECGDLSKFLGLLGDYGGLGEARVWKTLVELGSGIAHIHKHNFLHLDIKSSNILINPDGGLVIADLGMAVICAPDAEGRILGGFSPALPEKDEQGGFIWTSTANISSATGNTISTAATAEEGEAEASTTSGIDADAQRMDVIPSPILDREIEGDREYLCPEALGDGEIGKGADVYSLGMVLLETAMNVVLPSNGEGWVKLRNDDFSDLEEHYRVRPRSQSQQATGAGSNMLFVGDNSGDPATPQISDELLAVIKHTMRSDPSDRWGLDDIFENRVVKNVLGGTRGRALVEESDEWLDGVLA</sequence>
<dbReference type="GO" id="GO:0004672">
    <property type="term" value="F:protein kinase activity"/>
    <property type="evidence" value="ECO:0007669"/>
    <property type="project" value="InterPro"/>
</dbReference>